<comment type="caution">
    <text evidence="1">The sequence shown here is derived from an EMBL/GenBank/DDBJ whole genome shotgun (WGS) entry which is preliminary data.</text>
</comment>
<dbReference type="RefSeq" id="WP_127978097.1">
    <property type="nucleotide sequence ID" value="NZ_RYZS01000001.1"/>
</dbReference>
<sequence length="68" mass="7742">MELKDFVFFKVHVPSYYYVAVAEVEDAEESGDTAYAVTHGESPCRLIVDSRHTPDQNYREWGSTTPVT</sequence>
<dbReference type="Proteomes" id="UP000288388">
    <property type="component" value="Unassembled WGS sequence"/>
</dbReference>
<protein>
    <submittedName>
        <fullName evidence="1">Uncharacterized protein</fullName>
    </submittedName>
</protein>
<reference evidence="1 2" key="1">
    <citation type="submission" date="2018-12" db="EMBL/GenBank/DDBJ databases">
        <title>A novel vanA-carrying plasmid in a clinical isolate of Enterococcus avium.</title>
        <authorList>
            <person name="Bernasconi O.J."/>
            <person name="Luzzaro F."/>
            <person name="Endimiani A."/>
        </authorList>
    </citation>
    <scope>NUCLEOTIDE SEQUENCE [LARGE SCALE GENOMIC DNA]</scope>
    <source>
        <strain evidence="1 2">LC0559/18</strain>
    </source>
</reference>
<proteinExistence type="predicted"/>
<organism evidence="1 2">
    <name type="scientific">Enterococcus avium</name>
    <name type="common">Streptococcus avium</name>
    <dbReference type="NCBI Taxonomy" id="33945"/>
    <lineage>
        <taxon>Bacteria</taxon>
        <taxon>Bacillati</taxon>
        <taxon>Bacillota</taxon>
        <taxon>Bacilli</taxon>
        <taxon>Lactobacillales</taxon>
        <taxon>Enterococcaceae</taxon>
        <taxon>Enterococcus</taxon>
    </lineage>
</organism>
<name>A0A437UJ51_ENTAV</name>
<gene>
    <name evidence="1" type="ORF">EK398_01580</name>
</gene>
<accession>A0A437UJ51</accession>
<evidence type="ECO:0000313" key="2">
    <source>
        <dbReference type="Proteomes" id="UP000288388"/>
    </source>
</evidence>
<evidence type="ECO:0000313" key="1">
    <source>
        <dbReference type="EMBL" id="RVU93656.1"/>
    </source>
</evidence>
<dbReference type="EMBL" id="RYZS01000001">
    <property type="protein sequence ID" value="RVU93656.1"/>
    <property type="molecule type" value="Genomic_DNA"/>
</dbReference>
<dbReference type="AlphaFoldDB" id="A0A437UJ51"/>